<evidence type="ECO:0000256" key="8">
    <source>
        <dbReference type="ARBA" id="ARBA00022759"/>
    </source>
</evidence>
<evidence type="ECO:0000256" key="1">
    <source>
        <dbReference type="ARBA" id="ARBA00002180"/>
    </source>
</evidence>
<dbReference type="GO" id="GO:0003964">
    <property type="term" value="F:RNA-directed DNA polymerase activity"/>
    <property type="evidence" value="ECO:0007669"/>
    <property type="project" value="UniProtKB-KW"/>
</dbReference>
<evidence type="ECO:0000313" key="21">
    <source>
        <dbReference type="Proteomes" id="UP000038045"/>
    </source>
</evidence>
<dbReference type="Gene3D" id="3.30.420.10">
    <property type="entry name" value="Ribonuclease H-like superfamily/Ribonuclease H"/>
    <property type="match status" value="1"/>
</dbReference>
<keyword evidence="5" id="KW-0479">Metal-binding</keyword>
<keyword evidence="10" id="KW-0067">ATP-binding</keyword>
<evidence type="ECO:0000256" key="2">
    <source>
        <dbReference type="ARBA" id="ARBA00022612"/>
    </source>
</evidence>
<evidence type="ECO:0000256" key="12">
    <source>
        <dbReference type="ARBA" id="ARBA00022908"/>
    </source>
</evidence>
<evidence type="ECO:0000256" key="18">
    <source>
        <dbReference type="PROSITE-ProRule" id="PRU00047"/>
    </source>
</evidence>
<dbReference type="SMART" id="SM00343">
    <property type="entry name" value="ZnF_C2HC"/>
    <property type="match status" value="1"/>
</dbReference>
<keyword evidence="13" id="KW-0695">RNA-directed DNA polymerase</keyword>
<dbReference type="InterPro" id="IPR001878">
    <property type="entry name" value="Znf_CCHC"/>
</dbReference>
<evidence type="ECO:0000313" key="22">
    <source>
        <dbReference type="WBParaSite" id="PTRK_0001361100.1"/>
    </source>
</evidence>
<dbReference type="Pfam" id="PF07727">
    <property type="entry name" value="RVT_2"/>
    <property type="match status" value="1"/>
</dbReference>
<evidence type="ECO:0000256" key="7">
    <source>
        <dbReference type="ARBA" id="ARBA00022750"/>
    </source>
</evidence>
<protein>
    <submittedName>
        <fullName evidence="22">Retrovirus-related Pol polyprotein from transposon TNT 1-94</fullName>
    </submittedName>
</protein>
<keyword evidence="8" id="KW-0255">Endonuclease</keyword>
<keyword evidence="14" id="KW-0239">DNA-directed DNA polymerase</keyword>
<dbReference type="PROSITE" id="PS50158">
    <property type="entry name" value="ZF_CCHC"/>
    <property type="match status" value="1"/>
</dbReference>
<evidence type="ECO:0000259" key="20">
    <source>
        <dbReference type="PROSITE" id="PS50994"/>
    </source>
</evidence>
<dbReference type="GO" id="GO:0004519">
    <property type="term" value="F:endonuclease activity"/>
    <property type="evidence" value="ECO:0007669"/>
    <property type="project" value="UniProtKB-KW"/>
</dbReference>
<dbReference type="GO" id="GO:0003676">
    <property type="term" value="F:nucleic acid binding"/>
    <property type="evidence" value="ECO:0007669"/>
    <property type="project" value="InterPro"/>
</dbReference>
<evidence type="ECO:0000256" key="15">
    <source>
        <dbReference type="ARBA" id="ARBA00023113"/>
    </source>
</evidence>
<dbReference type="SUPFAM" id="SSF57756">
    <property type="entry name" value="Retrovirus zinc finger-like domains"/>
    <property type="match status" value="1"/>
</dbReference>
<dbReference type="CDD" id="cd09272">
    <property type="entry name" value="RNase_HI_RT_Ty1"/>
    <property type="match status" value="1"/>
</dbReference>
<evidence type="ECO:0000259" key="19">
    <source>
        <dbReference type="PROSITE" id="PS50158"/>
    </source>
</evidence>
<keyword evidence="4" id="KW-0540">Nuclease</keyword>
<evidence type="ECO:0000256" key="6">
    <source>
        <dbReference type="ARBA" id="ARBA00022741"/>
    </source>
</evidence>
<dbReference type="Pfam" id="PF25597">
    <property type="entry name" value="SH3_retrovirus"/>
    <property type="match status" value="1"/>
</dbReference>
<dbReference type="GO" id="GO:0006310">
    <property type="term" value="P:DNA recombination"/>
    <property type="evidence" value="ECO:0007669"/>
    <property type="project" value="UniProtKB-KW"/>
</dbReference>
<proteinExistence type="predicted"/>
<keyword evidence="18" id="KW-0863">Zinc-finger</keyword>
<dbReference type="InterPro" id="IPR036875">
    <property type="entry name" value="Znf_CCHC_sf"/>
</dbReference>
<dbReference type="PANTHER" id="PTHR42648:SF11">
    <property type="entry name" value="TRANSPOSON TY4-P GAG-POL POLYPROTEIN"/>
    <property type="match status" value="1"/>
</dbReference>
<dbReference type="PROSITE" id="PS50994">
    <property type="entry name" value="INTEGRASE"/>
    <property type="match status" value="1"/>
</dbReference>
<evidence type="ECO:0000256" key="17">
    <source>
        <dbReference type="ARBA" id="ARBA00023268"/>
    </source>
</evidence>
<feature type="domain" description="Integrase catalytic" evidence="20">
    <location>
        <begin position="454"/>
        <end position="618"/>
    </location>
</feature>
<dbReference type="InterPro" id="IPR043502">
    <property type="entry name" value="DNA/RNA_pol_sf"/>
</dbReference>
<keyword evidence="12" id="KW-0229">DNA integration</keyword>
<dbReference type="GO" id="GO:0006508">
    <property type="term" value="P:proteolysis"/>
    <property type="evidence" value="ECO:0007669"/>
    <property type="project" value="UniProtKB-KW"/>
</dbReference>
<evidence type="ECO:0000256" key="4">
    <source>
        <dbReference type="ARBA" id="ARBA00022722"/>
    </source>
</evidence>
<keyword evidence="16" id="KW-0233">DNA recombination</keyword>
<dbReference type="PANTHER" id="PTHR42648">
    <property type="entry name" value="TRANSPOSASE, PUTATIVE-RELATED"/>
    <property type="match status" value="1"/>
</dbReference>
<dbReference type="SUPFAM" id="SSF53098">
    <property type="entry name" value="Ribonuclease H-like"/>
    <property type="match status" value="1"/>
</dbReference>
<reference evidence="22" key="1">
    <citation type="submission" date="2017-02" db="UniProtKB">
        <authorList>
            <consortium name="WormBaseParasite"/>
        </authorList>
    </citation>
    <scope>IDENTIFICATION</scope>
</reference>
<keyword evidence="14" id="KW-0808">Transferase</keyword>
<comment type="function">
    <text evidence="1">The aspartyl protease (PR) mediates the proteolytic cleavages of the Gag and Gag-Pol polyproteins after assembly of the VLP.</text>
</comment>
<dbReference type="InterPro" id="IPR057670">
    <property type="entry name" value="SH3_retrovirus"/>
</dbReference>
<evidence type="ECO:0000256" key="14">
    <source>
        <dbReference type="ARBA" id="ARBA00022932"/>
    </source>
</evidence>
<keyword evidence="18" id="KW-0862">Zinc</keyword>
<dbReference type="GO" id="GO:0005524">
    <property type="term" value="F:ATP binding"/>
    <property type="evidence" value="ECO:0007669"/>
    <property type="project" value="UniProtKB-KW"/>
</dbReference>
<keyword evidence="2" id="KW-1188">Viral release from host cell</keyword>
<keyword evidence="6" id="KW-0547">Nucleotide-binding</keyword>
<sequence>MMTAGKNDDIKMIHIADVVKVMRGLSITKLMNQENYLLWKEDFSTLMECVGLSFEILKDKKLSMACSAKIVRLTLSDELKKEFLYTDTSYELIKDIELKFKKTAIIDIINLKSELYTFQESDPMLMIAKVKTIVMQLKQLDQIIGDTEMCHIILTKLDTRYEIMKTTLTVDITLEDLIQRIKSQSDSAQNNECGETTFYMGRKFNNYKNKNQNQLVKRNNGKSQLCYNCRGTGHHAKVCPSPSTYSNYANFSVDDSTDNVNCVESLKTIDSDSDYGFFVSDIAFVAQEVKNCFIVDSGASVHITYDRDNLTNIRSLSEKIPVKTADKSILYVTEIGDLYINNILIPDVLYHSKLAANLISFVKLWDSNMLVSDGKKFQLKQNNYTLPVVTQSNVLMVFKNEEISKMDNSLIWHKRLGHANPNSVKEITGLTMKNKCIDCASIKITRVSHKAEINADYPLHRLSIDLGQPKTQDTISGFKYYLAILDIYSKAIFVKPIKAKNDSIIELEKAIVFLQNATGYTVKFLRSDRGLEFKNSAVDDLCRRLQITQEFTESACPESNPVERYNRTLKEMTGTIIRAQRLPPKLWPEIIQSCAFLRNRIPSSKTGVAPLTMLKIPFDIKRLKTIGCLAIVKQHLLMKRDLVDKSDIGVLVGFCQSTLAYKIYLFKTGKIISSNDVWFDESKDFIDSLKYYENRILKKTTVNDISQESEEELEAIADNDFSVKNNTKTVAYQDSPYPTRFHEELDDEVHEISDLFNNSLNFDNTPVAFKEHTMKNNEKLDMTPVTKRNDLKYVNPRLPKVVDGPGVETRRSKIDPNKIMSMSMAFKLSLDNNSFSNEPTEDEAFSNPVWLQAIKMELDMIEKQQTWSITTIPPNIKPLRTRWVFTTKADGRAKARLVVKGYLQGEGNYNAPTASQTSIRYLVSFAAQTSSSIMLLDVTSAFLQSKLETPEYIVPPRGVTYNLTTNQCLRLDRALYGLRQSPKSWGETFRNVLLKNEFKETNFDYSVYVKFTSSTFIVTLVYVDDVMIISPVKDLCTNTAEVLSQEFTLKNYGFVNENTPMDFVGLELRKMKNGYEVCQKRKIRELLSDNEKLNLTPKVTPTSNKDLDSESLDLNENMKKIFLSLLGRISYIALNSRPDISFATNRIAKYASTPKEIHLSELTRILSYLKFRPDITLKYIKHNDNILSLECYADASYAPNRTDMKSITGAVCYLNNDLIYWSTKRQSKVARSTFTAELFALVYGIDTVMYLKKFTDMFDFCEAPKLLTDNLPLYNALIRDAAYTSKAKAVEIDFIYIKECLKNHITISHISSNGMLADGLTKCFGSERLLEMFRR</sequence>
<dbReference type="STRING" id="131310.A0A0N4ZXV5"/>
<dbReference type="GO" id="GO:0019899">
    <property type="term" value="F:enzyme binding"/>
    <property type="evidence" value="ECO:0007669"/>
    <property type="project" value="UniProtKB-ARBA"/>
</dbReference>
<evidence type="ECO:0000256" key="10">
    <source>
        <dbReference type="ARBA" id="ARBA00022840"/>
    </source>
</evidence>
<keyword evidence="11" id="KW-0460">Magnesium</keyword>
<dbReference type="InterPro" id="IPR054722">
    <property type="entry name" value="PolX-like_BBD"/>
</dbReference>
<evidence type="ECO:0000256" key="5">
    <source>
        <dbReference type="ARBA" id="ARBA00022723"/>
    </source>
</evidence>
<name>A0A0N4ZXV5_PARTI</name>
<organism evidence="21 22">
    <name type="scientific">Parastrongyloides trichosuri</name>
    <name type="common">Possum-specific nematode worm</name>
    <dbReference type="NCBI Taxonomy" id="131310"/>
    <lineage>
        <taxon>Eukaryota</taxon>
        <taxon>Metazoa</taxon>
        <taxon>Ecdysozoa</taxon>
        <taxon>Nematoda</taxon>
        <taxon>Chromadorea</taxon>
        <taxon>Rhabditida</taxon>
        <taxon>Tylenchina</taxon>
        <taxon>Panagrolaimomorpha</taxon>
        <taxon>Strongyloidoidea</taxon>
        <taxon>Strongyloididae</taxon>
        <taxon>Parastrongyloides</taxon>
    </lineage>
</organism>
<dbReference type="GO" id="GO:0042575">
    <property type="term" value="C:DNA polymerase complex"/>
    <property type="evidence" value="ECO:0007669"/>
    <property type="project" value="UniProtKB-ARBA"/>
</dbReference>
<keyword evidence="14" id="KW-0548">Nucleotidyltransferase</keyword>
<dbReference type="InterPro" id="IPR013103">
    <property type="entry name" value="RVT_2"/>
</dbReference>
<evidence type="ECO:0000256" key="9">
    <source>
        <dbReference type="ARBA" id="ARBA00022801"/>
    </source>
</evidence>
<dbReference type="InterPro" id="IPR039537">
    <property type="entry name" value="Retrotran_Ty1/copia-like"/>
</dbReference>
<evidence type="ECO:0000256" key="13">
    <source>
        <dbReference type="ARBA" id="ARBA00022918"/>
    </source>
</evidence>
<dbReference type="WBParaSite" id="PTRK_0001361100.1">
    <property type="protein sequence ID" value="PTRK_0001361100.1"/>
    <property type="gene ID" value="PTRK_0001361100"/>
</dbReference>
<dbReference type="SUPFAM" id="SSF56672">
    <property type="entry name" value="DNA/RNA polymerases"/>
    <property type="match status" value="1"/>
</dbReference>
<evidence type="ECO:0000256" key="16">
    <source>
        <dbReference type="ARBA" id="ARBA00023172"/>
    </source>
</evidence>
<feature type="domain" description="CCHC-type" evidence="19">
    <location>
        <begin position="226"/>
        <end position="241"/>
    </location>
</feature>
<keyword evidence="17" id="KW-0511">Multifunctional enzyme</keyword>
<accession>A0A0N4ZXV5</accession>
<keyword evidence="15" id="KW-0917">Virion maturation</keyword>
<dbReference type="GO" id="GO:0003887">
    <property type="term" value="F:DNA-directed DNA polymerase activity"/>
    <property type="evidence" value="ECO:0007669"/>
    <property type="project" value="UniProtKB-KW"/>
</dbReference>
<dbReference type="InterPro" id="IPR001584">
    <property type="entry name" value="Integrase_cat-core"/>
</dbReference>
<dbReference type="Pfam" id="PF22936">
    <property type="entry name" value="Pol_BBD"/>
    <property type="match status" value="1"/>
</dbReference>
<keyword evidence="7" id="KW-0064">Aspartyl protease</keyword>
<evidence type="ECO:0000256" key="3">
    <source>
        <dbReference type="ARBA" id="ARBA00022670"/>
    </source>
</evidence>
<dbReference type="GO" id="GO:0004190">
    <property type="term" value="F:aspartic-type endopeptidase activity"/>
    <property type="evidence" value="ECO:0007669"/>
    <property type="project" value="UniProtKB-KW"/>
</dbReference>
<dbReference type="GO" id="GO:0015074">
    <property type="term" value="P:DNA integration"/>
    <property type="evidence" value="ECO:0007669"/>
    <property type="project" value="UniProtKB-KW"/>
</dbReference>
<keyword evidence="3" id="KW-0645">Protease</keyword>
<keyword evidence="9" id="KW-0378">Hydrolase</keyword>
<dbReference type="Gene3D" id="4.10.60.10">
    <property type="entry name" value="Zinc finger, CCHC-type"/>
    <property type="match status" value="1"/>
</dbReference>
<dbReference type="InterPro" id="IPR036397">
    <property type="entry name" value="RNaseH_sf"/>
</dbReference>
<keyword evidence="21" id="KW-1185">Reference proteome</keyword>
<dbReference type="Proteomes" id="UP000038045">
    <property type="component" value="Unplaced"/>
</dbReference>
<dbReference type="GO" id="GO:0008270">
    <property type="term" value="F:zinc ion binding"/>
    <property type="evidence" value="ECO:0007669"/>
    <property type="project" value="UniProtKB-KW"/>
</dbReference>
<dbReference type="InterPro" id="IPR012337">
    <property type="entry name" value="RNaseH-like_sf"/>
</dbReference>
<evidence type="ECO:0000256" key="11">
    <source>
        <dbReference type="ARBA" id="ARBA00022842"/>
    </source>
</evidence>